<reference evidence="1" key="1">
    <citation type="submission" date="2014-09" db="EMBL/GenBank/DDBJ databases">
        <authorList>
            <person name="Magalhaes I.L.F."/>
            <person name="Oliveira U."/>
            <person name="Santos F.R."/>
            <person name="Vidigal T.H.D.A."/>
            <person name="Brescovit A.D."/>
            <person name="Santos A.J."/>
        </authorList>
    </citation>
    <scope>NUCLEOTIDE SEQUENCE</scope>
    <source>
        <tissue evidence="1">Shoot tissue taken approximately 20 cm above the soil surface</tissue>
    </source>
</reference>
<dbReference type="AlphaFoldDB" id="A0A0A9HLJ5"/>
<reference evidence="1" key="2">
    <citation type="journal article" date="2015" name="Data Brief">
        <title>Shoot transcriptome of the giant reed, Arundo donax.</title>
        <authorList>
            <person name="Barrero R.A."/>
            <person name="Guerrero F.D."/>
            <person name="Moolhuijzen P."/>
            <person name="Goolsby J.A."/>
            <person name="Tidwell J."/>
            <person name="Bellgard S.E."/>
            <person name="Bellgard M.I."/>
        </authorList>
    </citation>
    <scope>NUCLEOTIDE SEQUENCE</scope>
    <source>
        <tissue evidence="1">Shoot tissue taken approximately 20 cm above the soil surface</tissue>
    </source>
</reference>
<proteinExistence type="predicted"/>
<name>A0A0A9HLJ5_ARUDO</name>
<accession>A0A0A9HLJ5</accession>
<organism evidence="1">
    <name type="scientific">Arundo donax</name>
    <name type="common">Giant reed</name>
    <name type="synonym">Donax arundinaceus</name>
    <dbReference type="NCBI Taxonomy" id="35708"/>
    <lineage>
        <taxon>Eukaryota</taxon>
        <taxon>Viridiplantae</taxon>
        <taxon>Streptophyta</taxon>
        <taxon>Embryophyta</taxon>
        <taxon>Tracheophyta</taxon>
        <taxon>Spermatophyta</taxon>
        <taxon>Magnoliopsida</taxon>
        <taxon>Liliopsida</taxon>
        <taxon>Poales</taxon>
        <taxon>Poaceae</taxon>
        <taxon>PACMAD clade</taxon>
        <taxon>Arundinoideae</taxon>
        <taxon>Arundineae</taxon>
        <taxon>Arundo</taxon>
    </lineage>
</organism>
<evidence type="ECO:0000313" key="1">
    <source>
        <dbReference type="EMBL" id="JAE33778.1"/>
    </source>
</evidence>
<dbReference type="EMBL" id="GBRH01164118">
    <property type="protein sequence ID" value="JAE33778.1"/>
    <property type="molecule type" value="Transcribed_RNA"/>
</dbReference>
<protein>
    <submittedName>
        <fullName evidence="1">Uncharacterized protein</fullName>
    </submittedName>
</protein>
<sequence>MLSSDSMGTYKKTRALYSNTNYSTMQILSMIRYYQTSTTTAATTTKPLVPSKFRVELNKHNSI</sequence>